<proteinExistence type="predicted"/>
<evidence type="ECO:0008006" key="4">
    <source>
        <dbReference type="Google" id="ProtNLM"/>
    </source>
</evidence>
<evidence type="ECO:0000256" key="1">
    <source>
        <dbReference type="SAM" id="MobiDB-lite"/>
    </source>
</evidence>
<protein>
    <recommendedName>
        <fullName evidence="4">Phage terminase small subunit</fullName>
    </recommendedName>
</protein>
<evidence type="ECO:0000313" key="2">
    <source>
        <dbReference type="EMBL" id="QJB70546.1"/>
    </source>
</evidence>
<name>A0A6H2DSA8_9SPHN</name>
<dbReference type="Proteomes" id="UP000501600">
    <property type="component" value="Chromosome"/>
</dbReference>
<gene>
    <name evidence="2" type="ORF">HF685_15845</name>
</gene>
<organism evidence="2 3">
    <name type="scientific">Parasphingorhabdus halotolerans</name>
    <dbReference type="NCBI Taxonomy" id="2725558"/>
    <lineage>
        <taxon>Bacteria</taxon>
        <taxon>Pseudomonadati</taxon>
        <taxon>Pseudomonadota</taxon>
        <taxon>Alphaproteobacteria</taxon>
        <taxon>Sphingomonadales</taxon>
        <taxon>Sphingomonadaceae</taxon>
        <taxon>Parasphingorhabdus</taxon>
    </lineage>
</organism>
<sequence length="183" mass="20086">MNQPAAAGAIPDYEPVPTNGRHDGWTANRQRRFLETLSETGCVDHASRQAGMSAQSAYRFRLKPEADNFLNAWNDALRLASTRLTSVAFDRALNGVCEETIKDGEVVSTKRRYSDKLLMFLLSHSDALRYGNLSGVQIGGVQIDPMAISRNRMPALLDAIKPEVRTGFGDDGDMAADDNDDPV</sequence>
<dbReference type="KEGG" id="phao:HF685_15845"/>
<dbReference type="AlphaFoldDB" id="A0A6H2DSA8"/>
<evidence type="ECO:0000313" key="3">
    <source>
        <dbReference type="Proteomes" id="UP000501600"/>
    </source>
</evidence>
<reference evidence="2 3" key="1">
    <citation type="submission" date="2020-04" db="EMBL/GenBank/DDBJ databases">
        <title>Genome sequence for Sphingorhabdus sp. strain M1.</title>
        <authorList>
            <person name="Park S.-J."/>
        </authorList>
    </citation>
    <scope>NUCLEOTIDE SEQUENCE [LARGE SCALE GENOMIC DNA]</scope>
    <source>
        <strain evidence="2 3">JK6</strain>
    </source>
</reference>
<feature type="region of interest" description="Disordered" evidence="1">
    <location>
        <begin position="1"/>
        <end position="24"/>
    </location>
</feature>
<keyword evidence="3" id="KW-1185">Reference proteome</keyword>
<dbReference type="EMBL" id="CP051217">
    <property type="protein sequence ID" value="QJB70546.1"/>
    <property type="molecule type" value="Genomic_DNA"/>
</dbReference>
<accession>A0A6H2DSA8</accession>
<dbReference type="RefSeq" id="WP_168820976.1">
    <property type="nucleotide sequence ID" value="NZ_CP051217.1"/>
</dbReference>